<accession>A0A1U9KNS3</accession>
<name>A0A1U9KNS3_9PROT</name>
<dbReference type="Pfam" id="PF13704">
    <property type="entry name" value="Glyco_tranf_2_4"/>
    <property type="match status" value="1"/>
</dbReference>
<dbReference type="AlphaFoldDB" id="A0A1U9KNS3"/>
<proteinExistence type="predicted"/>
<dbReference type="Proteomes" id="UP000188604">
    <property type="component" value="Chromosome"/>
</dbReference>
<dbReference type="KEGG" id="nch:A0U93_05255"/>
<dbReference type="EMBL" id="CP014691">
    <property type="protein sequence ID" value="AQS87446.1"/>
    <property type="molecule type" value="Genomic_DNA"/>
</dbReference>
<protein>
    <submittedName>
        <fullName evidence="1">Uncharacterized protein</fullName>
    </submittedName>
</protein>
<organism evidence="1 2">
    <name type="scientific">Neoasaia chiangmaiensis</name>
    <dbReference type="NCBI Taxonomy" id="320497"/>
    <lineage>
        <taxon>Bacteria</taxon>
        <taxon>Pseudomonadati</taxon>
        <taxon>Pseudomonadota</taxon>
        <taxon>Alphaproteobacteria</taxon>
        <taxon>Acetobacterales</taxon>
        <taxon>Acetobacteraceae</taxon>
        <taxon>Neoasaia</taxon>
    </lineage>
</organism>
<reference evidence="1 2" key="1">
    <citation type="submission" date="2016-03" db="EMBL/GenBank/DDBJ databases">
        <title>Acetic acid bacteria sequencing.</title>
        <authorList>
            <person name="Brandt J."/>
            <person name="Jakob F."/>
            <person name="Vogel R.F."/>
        </authorList>
    </citation>
    <scope>NUCLEOTIDE SEQUENCE [LARGE SCALE GENOMIC DNA]</scope>
    <source>
        <strain evidence="1 2">NBRC 101099</strain>
    </source>
</reference>
<evidence type="ECO:0000313" key="2">
    <source>
        <dbReference type="Proteomes" id="UP000188604"/>
    </source>
</evidence>
<gene>
    <name evidence="1" type="ORF">A0U93_05255</name>
</gene>
<evidence type="ECO:0000313" key="1">
    <source>
        <dbReference type="EMBL" id="AQS87446.1"/>
    </source>
</evidence>
<sequence length="251" mass="29019">MLPLWLAHYAREIGADHLHVLDHGSDTPVRLEQGHVEPVPRTTLDEIDRAALVADYQRHLLRHYDDVIFTDCDEFLVARPSLYTSLVDYAARRTTDIVRCVGADVLEHPNARPIDWSRPILRQRPYASLRSWSCKTLLSAEPLNWSPGFHQSTPPGTPDRDLWLFHLKYADLRYVLDRLALTRALDWSDRARALRHGDSHRLPDSAMRAFFREAQRDYRLENLDIFLDQPRGSETPDTPLCPIPPEFLDAL</sequence>
<dbReference type="STRING" id="320497.A0U93_05255"/>
<keyword evidence="2" id="KW-1185">Reference proteome</keyword>